<dbReference type="EC" id="3.1.13.4" evidence="5"/>
<feature type="region of interest" description="Disordered" evidence="15">
    <location>
        <begin position="527"/>
        <end position="554"/>
    </location>
</feature>
<feature type="compositionally biased region" description="Basic and acidic residues" evidence="15">
    <location>
        <begin position="54"/>
        <end position="94"/>
    </location>
</feature>
<evidence type="ECO:0000313" key="16">
    <source>
        <dbReference type="EMBL" id="CAL8102712.1"/>
    </source>
</evidence>
<keyword evidence="17" id="KW-1185">Reference proteome</keyword>
<evidence type="ECO:0000256" key="2">
    <source>
        <dbReference type="ARBA" id="ARBA00004123"/>
    </source>
</evidence>
<evidence type="ECO:0000256" key="5">
    <source>
        <dbReference type="ARBA" id="ARBA00012161"/>
    </source>
</evidence>
<dbReference type="InterPro" id="IPR012337">
    <property type="entry name" value="RNaseH-like_sf"/>
</dbReference>
<keyword evidence="13" id="KW-0804">Transcription</keyword>
<evidence type="ECO:0000256" key="11">
    <source>
        <dbReference type="ARBA" id="ARBA00022884"/>
    </source>
</evidence>
<reference evidence="16 17" key="1">
    <citation type="submission" date="2024-08" db="EMBL/GenBank/DDBJ databases">
        <authorList>
            <person name="Cucini C."/>
            <person name="Frati F."/>
        </authorList>
    </citation>
    <scope>NUCLEOTIDE SEQUENCE [LARGE SCALE GENOMIC DNA]</scope>
</reference>
<name>A0ABP1QH17_9HEXA</name>
<comment type="catalytic activity">
    <reaction evidence="1">
        <text>Exonucleolytic cleavage of poly(A) to 5'-AMP.</text>
        <dbReference type="EC" id="3.1.13.4"/>
    </reaction>
</comment>
<evidence type="ECO:0000256" key="1">
    <source>
        <dbReference type="ARBA" id="ARBA00001663"/>
    </source>
</evidence>
<keyword evidence="14" id="KW-0539">Nucleus</keyword>
<keyword evidence="11" id="KW-0694">RNA-binding</keyword>
<evidence type="ECO:0000256" key="14">
    <source>
        <dbReference type="ARBA" id="ARBA00023242"/>
    </source>
</evidence>
<evidence type="ECO:0000256" key="9">
    <source>
        <dbReference type="ARBA" id="ARBA00022801"/>
    </source>
</evidence>
<evidence type="ECO:0000256" key="8">
    <source>
        <dbReference type="ARBA" id="ARBA00022723"/>
    </source>
</evidence>
<feature type="compositionally biased region" description="Polar residues" evidence="15">
    <location>
        <begin position="29"/>
        <end position="50"/>
    </location>
</feature>
<gene>
    <name evidence="16" type="ORF">ODALV1_LOCUS11226</name>
</gene>
<evidence type="ECO:0000256" key="10">
    <source>
        <dbReference type="ARBA" id="ARBA00022839"/>
    </source>
</evidence>
<dbReference type="InterPro" id="IPR006941">
    <property type="entry name" value="RNase_CAF1"/>
</dbReference>
<evidence type="ECO:0000256" key="3">
    <source>
        <dbReference type="ARBA" id="ARBA00004496"/>
    </source>
</evidence>
<evidence type="ECO:0000256" key="12">
    <source>
        <dbReference type="ARBA" id="ARBA00023015"/>
    </source>
</evidence>
<keyword evidence="9" id="KW-0378">Hydrolase</keyword>
<accession>A0ABP1QH17</accession>
<keyword evidence="12" id="KW-0805">Transcription regulation</keyword>
<dbReference type="EMBL" id="CAXLJM020000034">
    <property type="protein sequence ID" value="CAL8102712.1"/>
    <property type="molecule type" value="Genomic_DNA"/>
</dbReference>
<feature type="region of interest" description="Disordered" evidence="15">
    <location>
        <begin position="154"/>
        <end position="180"/>
    </location>
</feature>
<feature type="compositionally biased region" description="Polar residues" evidence="15">
    <location>
        <begin position="535"/>
        <end position="551"/>
    </location>
</feature>
<dbReference type="Proteomes" id="UP001642540">
    <property type="component" value="Unassembled WGS sequence"/>
</dbReference>
<comment type="caution">
    <text evidence="16">The sequence shown here is derived from an EMBL/GenBank/DDBJ whole genome shotgun (WGS) entry which is preliminary data.</text>
</comment>
<sequence>MVMMGQQLMDSERKKQEDDGYILKPPDDYQQQQLQANRRSSMERNVQVPTLKSLAERARNRRKIGESTDETSKKHSLDVQKPDLGKSEKEEVCSERVGGQSARIFGNGDGPQTEHNTVFNIESSCSGRTSSLDSCGGESSSGLGSSLTCSSSASEVVERDALSPSSEQGDDVPDNSNNNNGPCKALLLAEDFKGQMTAAKRFLKMVRDGIKDEDDTRVIKAVETLVSDDESKILSDKSAPDHIGHIIAKCGAGSPLLDKCPPCVQEVWANNLLVEFAKIREVVRTYNFIAMDTEFPGIVVRPPCSVRTVGCVFPYELLKVNVDRLKIIQLGVTFMDKHGNTPPGVCTWQFNFRFSLTEDLYAPDSISLLTRCGIQFEKHAKCGIDPLVFGEYFMSSGMVTSDTVTYLTFHSGFDFGYLIKLLSNLPLPENEEKFFELMRIYFPVVYDLKFLMKSVDLHGGLQDIANQMGQQRVGTQHQAGSDSLLTGMTYFKLQTEVFSGEIDASKYCGKLYGFWVSAEDGREDGWNDEVGDLIDSTSPKPLSSRSTNSGSVILRESATAPLHSVLNGETR</sequence>
<evidence type="ECO:0000256" key="6">
    <source>
        <dbReference type="ARBA" id="ARBA00022490"/>
    </source>
</evidence>
<evidence type="ECO:0000256" key="4">
    <source>
        <dbReference type="ARBA" id="ARBA00008372"/>
    </source>
</evidence>
<comment type="subcellular location">
    <subcellularLocation>
        <location evidence="3">Cytoplasm</location>
    </subcellularLocation>
    <subcellularLocation>
        <location evidence="2">Nucleus</location>
    </subcellularLocation>
</comment>
<protein>
    <recommendedName>
        <fullName evidence="5">poly(A)-specific ribonuclease</fullName>
        <ecNumber evidence="5">3.1.13.4</ecNumber>
    </recommendedName>
</protein>
<evidence type="ECO:0000256" key="7">
    <source>
        <dbReference type="ARBA" id="ARBA00022722"/>
    </source>
</evidence>
<keyword evidence="7" id="KW-0540">Nuclease</keyword>
<dbReference type="PANTHER" id="PTHR10797">
    <property type="entry name" value="CCR4-NOT TRANSCRIPTION COMPLEX SUBUNIT"/>
    <property type="match status" value="1"/>
</dbReference>
<keyword evidence="6" id="KW-0963">Cytoplasm</keyword>
<dbReference type="InterPro" id="IPR036397">
    <property type="entry name" value="RNaseH_sf"/>
</dbReference>
<evidence type="ECO:0000313" key="17">
    <source>
        <dbReference type="Proteomes" id="UP001642540"/>
    </source>
</evidence>
<keyword evidence="10" id="KW-0269">Exonuclease</keyword>
<dbReference type="InterPro" id="IPR039637">
    <property type="entry name" value="CNOT7/CNOT8/Pop2"/>
</dbReference>
<organism evidence="16 17">
    <name type="scientific">Orchesella dallaii</name>
    <dbReference type="NCBI Taxonomy" id="48710"/>
    <lineage>
        <taxon>Eukaryota</taxon>
        <taxon>Metazoa</taxon>
        <taxon>Ecdysozoa</taxon>
        <taxon>Arthropoda</taxon>
        <taxon>Hexapoda</taxon>
        <taxon>Collembola</taxon>
        <taxon>Entomobryomorpha</taxon>
        <taxon>Entomobryoidea</taxon>
        <taxon>Orchesellidae</taxon>
        <taxon>Orchesellinae</taxon>
        <taxon>Orchesella</taxon>
    </lineage>
</organism>
<proteinExistence type="inferred from homology"/>
<feature type="region of interest" description="Disordered" evidence="15">
    <location>
        <begin position="1"/>
        <end position="117"/>
    </location>
</feature>
<evidence type="ECO:0000256" key="13">
    <source>
        <dbReference type="ARBA" id="ARBA00023163"/>
    </source>
</evidence>
<evidence type="ECO:0000256" key="15">
    <source>
        <dbReference type="SAM" id="MobiDB-lite"/>
    </source>
</evidence>
<dbReference type="SUPFAM" id="SSF53098">
    <property type="entry name" value="Ribonuclease H-like"/>
    <property type="match status" value="1"/>
</dbReference>
<keyword evidence="8" id="KW-0479">Metal-binding</keyword>
<comment type="similarity">
    <text evidence="4">Belongs to the CAF1 family.</text>
</comment>
<dbReference type="Gene3D" id="3.30.420.10">
    <property type="entry name" value="Ribonuclease H-like superfamily/Ribonuclease H"/>
    <property type="match status" value="1"/>
</dbReference>
<dbReference type="Pfam" id="PF04857">
    <property type="entry name" value="CAF1"/>
    <property type="match status" value="2"/>
</dbReference>